<feature type="region of interest" description="Disordered" evidence="1">
    <location>
        <begin position="114"/>
        <end position="139"/>
    </location>
</feature>
<evidence type="ECO:0000259" key="2">
    <source>
        <dbReference type="PROSITE" id="PS50858"/>
    </source>
</evidence>
<dbReference type="Proteomes" id="UP000039324">
    <property type="component" value="Unassembled WGS sequence"/>
</dbReference>
<dbReference type="PANTHER" id="PTHR16019">
    <property type="entry name" value="SYNAPSE-ASSOCIATED PROTEIN"/>
    <property type="match status" value="1"/>
</dbReference>
<dbReference type="InterPro" id="IPR005607">
    <property type="entry name" value="BSD_dom"/>
</dbReference>
<dbReference type="Gene3D" id="1.10.3970.10">
    <property type="entry name" value="BSD domain"/>
    <property type="match status" value="1"/>
</dbReference>
<dbReference type="PANTHER" id="PTHR16019:SF5">
    <property type="entry name" value="BSD DOMAIN-CONTAINING PROTEIN 1"/>
    <property type="match status" value="1"/>
</dbReference>
<reference evidence="3 4" key="1">
    <citation type="submission" date="2015-02" db="EMBL/GenBank/DDBJ databases">
        <authorList>
            <person name="Chooi Y.-H."/>
        </authorList>
    </citation>
    <scope>NUCLEOTIDE SEQUENCE [LARGE SCALE GENOMIC DNA]</scope>
    <source>
        <strain evidence="3">E3</strain>
    </source>
</reference>
<dbReference type="OrthoDB" id="47923at2759"/>
<protein>
    <recommendedName>
        <fullName evidence="2">BSD domain-containing protein</fullName>
    </recommendedName>
</protein>
<proteinExistence type="predicted"/>
<name>A0A0G4ILW2_PLABS</name>
<dbReference type="GO" id="GO:0005737">
    <property type="term" value="C:cytoplasm"/>
    <property type="evidence" value="ECO:0007669"/>
    <property type="project" value="TreeGrafter"/>
</dbReference>
<dbReference type="STRING" id="37360.A0A0G4ILW2"/>
<feature type="region of interest" description="Disordered" evidence="1">
    <location>
        <begin position="1"/>
        <end position="20"/>
    </location>
</feature>
<organism evidence="3 4">
    <name type="scientific">Plasmodiophora brassicae</name>
    <name type="common">Clubroot disease agent</name>
    <dbReference type="NCBI Taxonomy" id="37360"/>
    <lineage>
        <taxon>Eukaryota</taxon>
        <taxon>Sar</taxon>
        <taxon>Rhizaria</taxon>
        <taxon>Endomyxa</taxon>
        <taxon>Phytomyxea</taxon>
        <taxon>Plasmodiophorida</taxon>
        <taxon>Plasmodiophoridae</taxon>
        <taxon>Plasmodiophora</taxon>
    </lineage>
</organism>
<dbReference type="SUPFAM" id="SSF140383">
    <property type="entry name" value="BSD domain-like"/>
    <property type="match status" value="1"/>
</dbReference>
<dbReference type="AlphaFoldDB" id="A0A0G4ILW2"/>
<evidence type="ECO:0000313" key="4">
    <source>
        <dbReference type="Proteomes" id="UP000039324"/>
    </source>
</evidence>
<dbReference type="PROSITE" id="PS50858">
    <property type="entry name" value="BSD"/>
    <property type="match status" value="1"/>
</dbReference>
<evidence type="ECO:0000256" key="1">
    <source>
        <dbReference type="SAM" id="MobiDB-lite"/>
    </source>
</evidence>
<evidence type="ECO:0000313" key="3">
    <source>
        <dbReference type="EMBL" id="CEO96082.1"/>
    </source>
</evidence>
<feature type="compositionally biased region" description="Pro residues" evidence="1">
    <location>
        <begin position="125"/>
        <end position="139"/>
    </location>
</feature>
<dbReference type="Gene3D" id="3.30.360.10">
    <property type="entry name" value="Dihydrodipicolinate Reductase, domain 2"/>
    <property type="match status" value="1"/>
</dbReference>
<dbReference type="InterPro" id="IPR051494">
    <property type="entry name" value="BSD_domain-containing"/>
</dbReference>
<gene>
    <name evidence="3" type="ORF">PBRA_004772</name>
</gene>
<keyword evidence="4" id="KW-1185">Reference proteome</keyword>
<dbReference type="SMART" id="SM00751">
    <property type="entry name" value="BSD"/>
    <property type="match status" value="1"/>
</dbReference>
<accession>A0A0G4ILW2</accession>
<dbReference type="InterPro" id="IPR035925">
    <property type="entry name" value="BSD_dom_sf"/>
</dbReference>
<dbReference type="Pfam" id="PF03909">
    <property type="entry name" value="BSD"/>
    <property type="match status" value="1"/>
</dbReference>
<feature type="domain" description="BSD" evidence="2">
    <location>
        <begin position="48"/>
        <end position="100"/>
    </location>
</feature>
<dbReference type="EMBL" id="CDSF01000046">
    <property type="protein sequence ID" value="CEO96082.1"/>
    <property type="molecule type" value="Genomic_DNA"/>
</dbReference>
<sequence>MGQGPSHGAAPPWVPAHGSRYPPDIEDKIMALAESPDTFLKPAEGDTLPEPFVIENHYDEIEAALQYDDRLAEQLETLVPKQIAESDFWRNYFSRVVVLRAEGQRALDKEKAAAEALAAKSKPRSPSPRPVAPVAAPPPDLEHSLPEIVAKARVSVPDSRVRWGVAGDNIALPRSVQIDVAHEFPNVDIVFIGERLGIDEQVRLGRAVAAAGKPCVMRSARAAMACLGLGRQFRAAHAPLLATVLSDSVLPRWAIVRALVETGHLGHVETVSHRLVTAGSFEWHGANALIALDRVFGPLQCVSGHARRLPGSTGPETVTRLLDVWCCSAIYTHNGDQAVAATFTTRNGAVGALVHRFCDDDDVVDELVIEGTRGRIVMPVEGDGSVHFFAQGSKEPIQVDSKLGTPKAKSSEDLLLGIIASGSSDQLFQLSAALSRSAKLVDVVLRSFYGDRHDHFWTRPDTWGRC</sequence>